<dbReference type="EMBL" id="JBHSXM010000001">
    <property type="protein sequence ID" value="MFC6836986.1"/>
    <property type="molecule type" value="Genomic_DNA"/>
</dbReference>
<dbReference type="RefSeq" id="WP_304448659.1">
    <property type="nucleotide sequence ID" value="NZ_JARRAH010000001.1"/>
</dbReference>
<keyword evidence="3" id="KW-1185">Reference proteome</keyword>
<proteinExistence type="predicted"/>
<accession>A0ABD5UFM8</accession>
<dbReference type="AlphaFoldDB" id="A0ABD5UFM8"/>
<feature type="region of interest" description="Disordered" evidence="1">
    <location>
        <begin position="1013"/>
        <end position="1041"/>
    </location>
</feature>
<protein>
    <submittedName>
        <fullName evidence="2">Uncharacterized protein</fullName>
    </submittedName>
</protein>
<evidence type="ECO:0000256" key="1">
    <source>
        <dbReference type="SAM" id="MobiDB-lite"/>
    </source>
</evidence>
<comment type="caution">
    <text evidence="2">The sequence shown here is derived from an EMBL/GenBank/DDBJ whole genome shotgun (WGS) entry which is preliminary data.</text>
</comment>
<feature type="region of interest" description="Disordered" evidence="1">
    <location>
        <begin position="1"/>
        <end position="24"/>
    </location>
</feature>
<organism evidence="2 3">
    <name type="scientific">Halomarina ordinaria</name>
    <dbReference type="NCBI Taxonomy" id="3033939"/>
    <lineage>
        <taxon>Archaea</taxon>
        <taxon>Methanobacteriati</taxon>
        <taxon>Methanobacteriota</taxon>
        <taxon>Stenosarchaea group</taxon>
        <taxon>Halobacteria</taxon>
        <taxon>Halobacteriales</taxon>
        <taxon>Natronomonadaceae</taxon>
        <taxon>Halomarina</taxon>
    </lineage>
</organism>
<evidence type="ECO:0000313" key="3">
    <source>
        <dbReference type="Proteomes" id="UP001596406"/>
    </source>
</evidence>
<evidence type="ECO:0000313" key="2">
    <source>
        <dbReference type="EMBL" id="MFC6836986.1"/>
    </source>
</evidence>
<reference evidence="2 3" key="1">
    <citation type="journal article" date="2019" name="Int. J. Syst. Evol. Microbiol.">
        <title>The Global Catalogue of Microorganisms (GCM) 10K type strain sequencing project: providing services to taxonomists for standard genome sequencing and annotation.</title>
        <authorList>
            <consortium name="The Broad Institute Genomics Platform"/>
            <consortium name="The Broad Institute Genome Sequencing Center for Infectious Disease"/>
            <person name="Wu L."/>
            <person name="Ma J."/>
        </authorList>
    </citation>
    <scope>NUCLEOTIDE SEQUENCE [LARGE SCALE GENOMIC DNA]</scope>
    <source>
        <strain evidence="2 3">PSRA2</strain>
    </source>
</reference>
<name>A0ABD5UFM8_9EURY</name>
<dbReference type="Proteomes" id="UP001596406">
    <property type="component" value="Unassembled WGS sequence"/>
</dbReference>
<gene>
    <name evidence="2" type="ORF">ACFQHK_10745</name>
</gene>
<sequence length="1041" mass="113737">MGRTGESGKLPFAPWADHDHPEADEDEDARWKWGLTENYVDGDTVALAEDDHRLAGRVFLQQADDPYGFVDGDDVRCPETGEVHPAFVEILEQLGATYTDVSTSGSGCHANYQGTLPEGQTQATFALDDESWGANDDVPEVEIYTGKHVCVLTGEHVPGTPTDVNPWNDEALRTILADHNCLPTPREDIAGGYQAFDPADYDASATTSDETTDDIRDVFAALDRLDARRVAGDTIVHRWNDDASTSAGHRAFVPIWGRSANGTANVVNDQIWQDTGGGGYGGPVTMALIDLGELSPRTAQPSDARGVLWFQGIEHLRALDYDIPEYVSPDEDTEHVSVLPNSPKARATSRGFDWTSDARTDDALTTDEARQRTREAIEKALDRCDHTLVEALPTLGKSYGSIAAAANTETPVTVLTGRGNKEQYAQFEQWADEHGLTSRILPAFTRDCPTANGEHGEEWKAAVMDFYRRGATPKDIHAYAEDELGRPLPCQEHEGQECPYSSKWRFDPDEHPDTGEPWDVLIGHYAHAHRRTVTQGRSVILDEFPGGAYETTFSTATLPRAVTTYLQGTPGLPFDDYADLMDGRGEGQCRADALAWFDEDDLNGDWRQAFRDGGHALAPLAVFTLLAGATNDLGNGWERAVVDERRVGLYNREEGEIRLLQPPDLSTTRGTIALDGTPTQRMWELSLGTRLNHRPVLSEPERVEYIADALNLNLIRTTDWVKPYNSSDHVNVDRDAALLEGITQEHGERPSVITTSTAEEEYVAAGITERDGDGQIGGGLIASGTHYGNVLGSNEYKHTRLGAVIGSNHYGDDYIQKWGGYAGEDVPAGADARADSAKGTRLSYGAFGDEILTHMREHETLQAAMRFGRDGNGAVVYVHTNTLPEWVPVAGEGRVVTTRSDGERQVVEALQDLDAPRTRDVTHHPAVDVGQRQVLTILSALVDRGVLHREQSREDGRAFVWRDDGLHRLAEHGDVDLDTVALVDLADAKVDELARMSITYTWEFVNFAGSPPLDRDGSPVVAGESSSASPDGGGLPSTDVG</sequence>